<protein>
    <submittedName>
        <fullName evidence="1">Uncharacterized protein</fullName>
    </submittedName>
</protein>
<organism evidence="1 2">
    <name type="scientific">Listeria welshimeri</name>
    <dbReference type="NCBI Taxonomy" id="1643"/>
    <lineage>
        <taxon>Bacteria</taxon>
        <taxon>Bacillati</taxon>
        <taxon>Bacillota</taxon>
        <taxon>Bacilli</taxon>
        <taxon>Bacillales</taxon>
        <taxon>Listeriaceae</taxon>
        <taxon>Listeria</taxon>
    </lineage>
</organism>
<sequence length="62" mass="7663">MHLSIEEYWHKHDDDNFERLNTLKLYRQLNINIENYMIDWLIHQLDLKISQNPTYSKDISTN</sequence>
<evidence type="ECO:0000313" key="1">
    <source>
        <dbReference type="EMBL" id="MBC1323000.1"/>
    </source>
</evidence>
<reference evidence="1 2" key="1">
    <citation type="submission" date="2020-03" db="EMBL/GenBank/DDBJ databases">
        <title>Soil Listeria distribution.</title>
        <authorList>
            <person name="Liao J."/>
            <person name="Wiedmann M."/>
        </authorList>
    </citation>
    <scope>NUCLEOTIDE SEQUENCE [LARGE SCALE GENOMIC DNA]</scope>
    <source>
        <strain evidence="1 2">FSL L7-1829</strain>
    </source>
</reference>
<evidence type="ECO:0000313" key="2">
    <source>
        <dbReference type="Proteomes" id="UP000522007"/>
    </source>
</evidence>
<proteinExistence type="predicted"/>
<comment type="caution">
    <text evidence="1">The sequence shown here is derived from an EMBL/GenBank/DDBJ whole genome shotgun (WGS) entry which is preliminary data.</text>
</comment>
<name>A0A7X0T752_LISWE</name>
<dbReference type="RefSeq" id="WP_185314371.1">
    <property type="nucleotide sequence ID" value="NZ_CP151430.1"/>
</dbReference>
<gene>
    <name evidence="1" type="ORF">HB853_08595</name>
</gene>
<accession>A0A7X0T752</accession>
<dbReference type="AlphaFoldDB" id="A0A7X0T752"/>
<dbReference type="EMBL" id="JAAROP010000008">
    <property type="protein sequence ID" value="MBC1323000.1"/>
    <property type="molecule type" value="Genomic_DNA"/>
</dbReference>
<dbReference type="Proteomes" id="UP000522007">
    <property type="component" value="Unassembled WGS sequence"/>
</dbReference>